<evidence type="ECO:0000313" key="2">
    <source>
        <dbReference type="EMBL" id="HAV92796.1"/>
    </source>
</evidence>
<dbReference type="SMART" id="SM00905">
    <property type="entry name" value="FolB"/>
    <property type="match status" value="1"/>
</dbReference>
<comment type="caution">
    <text evidence="2">The sequence shown here is derived from an EMBL/GenBank/DDBJ whole genome shotgun (WGS) entry which is preliminary data.</text>
</comment>
<organism evidence="2 3">
    <name type="scientific">candidate division WOR-3 bacterium</name>
    <dbReference type="NCBI Taxonomy" id="2052148"/>
    <lineage>
        <taxon>Bacteria</taxon>
        <taxon>Bacteria division WOR-3</taxon>
    </lineage>
</organism>
<accession>A0A350HB80</accession>
<dbReference type="EMBL" id="DMZY01000188">
    <property type="protein sequence ID" value="HAV92796.1"/>
    <property type="molecule type" value="Genomic_DNA"/>
</dbReference>
<name>A0A350HB80_UNCW3</name>
<proteinExistence type="predicted"/>
<dbReference type="Gene3D" id="3.30.1130.10">
    <property type="match status" value="1"/>
</dbReference>
<dbReference type="InterPro" id="IPR006157">
    <property type="entry name" value="FolB_dom"/>
</dbReference>
<dbReference type="GO" id="GO:0006760">
    <property type="term" value="P:folic acid-containing compound metabolic process"/>
    <property type="evidence" value="ECO:0007669"/>
    <property type="project" value="InterPro"/>
</dbReference>
<dbReference type="Proteomes" id="UP000264062">
    <property type="component" value="Unassembled WGS sequence"/>
</dbReference>
<evidence type="ECO:0000259" key="1">
    <source>
        <dbReference type="SMART" id="SM00905"/>
    </source>
</evidence>
<dbReference type="InterPro" id="IPR043133">
    <property type="entry name" value="GTP-CH-I_C/QueF"/>
</dbReference>
<dbReference type="Pfam" id="PF02152">
    <property type="entry name" value="FolB"/>
    <property type="match status" value="1"/>
</dbReference>
<feature type="domain" description="Dihydroneopterin aldolase/epimerase" evidence="1">
    <location>
        <begin position="4"/>
        <end position="106"/>
    </location>
</feature>
<dbReference type="AlphaFoldDB" id="A0A350HB80"/>
<sequence length="108" mass="12318">MFEVRLNSIRLSLFVGITKTERIKKNRIVLDIFYTEKERGIVDYSSVFNSAVKTAKSKKWLLLEDLAKSIHIEIKNDNGNIKNLRVSAKKLCPAGMKECESAEVSYGH</sequence>
<dbReference type="GO" id="GO:0004150">
    <property type="term" value="F:dihydroneopterin aldolase activity"/>
    <property type="evidence" value="ECO:0007669"/>
    <property type="project" value="InterPro"/>
</dbReference>
<reference evidence="2 3" key="1">
    <citation type="journal article" date="2018" name="Nat. Biotechnol.">
        <title>A standardized bacterial taxonomy based on genome phylogeny substantially revises the tree of life.</title>
        <authorList>
            <person name="Parks D.H."/>
            <person name="Chuvochina M."/>
            <person name="Waite D.W."/>
            <person name="Rinke C."/>
            <person name="Skarshewski A."/>
            <person name="Chaumeil P.A."/>
            <person name="Hugenholtz P."/>
        </authorList>
    </citation>
    <scope>NUCLEOTIDE SEQUENCE [LARGE SCALE GENOMIC DNA]</scope>
    <source>
        <strain evidence="2">UBA9956</strain>
    </source>
</reference>
<dbReference type="SUPFAM" id="SSF55620">
    <property type="entry name" value="Tetrahydrobiopterin biosynthesis enzymes-like"/>
    <property type="match status" value="1"/>
</dbReference>
<evidence type="ECO:0000313" key="3">
    <source>
        <dbReference type="Proteomes" id="UP000264062"/>
    </source>
</evidence>
<protein>
    <recommendedName>
        <fullName evidence="1">Dihydroneopterin aldolase/epimerase domain-containing protein</fullName>
    </recommendedName>
</protein>
<gene>
    <name evidence="2" type="ORF">DCW38_06415</name>
</gene>